<proteinExistence type="predicted"/>
<accession>A0A8H3XPB6</accession>
<evidence type="ECO:0000313" key="2">
    <source>
        <dbReference type="EMBL" id="GFF55771.1"/>
    </source>
</evidence>
<sequence length="101" mass="10236">MHRDHAVCIPVLRAPAVAGMMAPGEERRARQRAEAVAVIHRAQELEGAEVHPSGPGASGAGGTDVDLDEEGVGLGGRVARGAACGLAYAVASSCRRGDPAQ</sequence>
<organism evidence="2 3">
    <name type="scientific">Aspergillus udagawae</name>
    <dbReference type="NCBI Taxonomy" id="91492"/>
    <lineage>
        <taxon>Eukaryota</taxon>
        <taxon>Fungi</taxon>
        <taxon>Dikarya</taxon>
        <taxon>Ascomycota</taxon>
        <taxon>Pezizomycotina</taxon>
        <taxon>Eurotiomycetes</taxon>
        <taxon>Eurotiomycetidae</taxon>
        <taxon>Eurotiales</taxon>
        <taxon>Aspergillaceae</taxon>
        <taxon>Aspergillus</taxon>
        <taxon>Aspergillus subgen. Fumigati</taxon>
    </lineage>
</organism>
<dbReference type="EMBL" id="BLKC01000128">
    <property type="protein sequence ID" value="GFF55771.1"/>
    <property type="molecule type" value="Genomic_DNA"/>
</dbReference>
<dbReference type="Proteomes" id="UP000465221">
    <property type="component" value="Unassembled WGS sequence"/>
</dbReference>
<evidence type="ECO:0000256" key="1">
    <source>
        <dbReference type="SAM" id="MobiDB-lite"/>
    </source>
</evidence>
<comment type="caution">
    <text evidence="2">The sequence shown here is derived from an EMBL/GenBank/DDBJ whole genome shotgun (WGS) entry which is preliminary data.</text>
</comment>
<name>A0A8H3XPB6_9EURO</name>
<evidence type="ECO:0000313" key="3">
    <source>
        <dbReference type="Proteomes" id="UP000465221"/>
    </source>
</evidence>
<protein>
    <submittedName>
        <fullName evidence="2">Uncharacterized protein</fullName>
    </submittedName>
</protein>
<dbReference type="AlphaFoldDB" id="A0A8H3XPB6"/>
<feature type="region of interest" description="Disordered" evidence="1">
    <location>
        <begin position="44"/>
        <end position="68"/>
    </location>
</feature>
<reference evidence="2 3" key="1">
    <citation type="submission" date="2020-01" db="EMBL/GenBank/DDBJ databases">
        <title>Draft genome sequence of Aspergillus udagawae IFM 46972.</title>
        <authorList>
            <person name="Takahashi H."/>
            <person name="Yaguchi T."/>
        </authorList>
    </citation>
    <scope>NUCLEOTIDE SEQUENCE [LARGE SCALE GENOMIC DNA]</scope>
    <source>
        <strain evidence="2 3">IFM 46972</strain>
    </source>
</reference>
<gene>
    <name evidence="2" type="ORF">IFM46972_10346</name>
</gene>